<feature type="non-terminal residue" evidence="1">
    <location>
        <position position="189"/>
    </location>
</feature>
<organism evidence="1 2">
    <name type="scientific">Armillaria gallica</name>
    <name type="common">Bulbous honey fungus</name>
    <name type="synonym">Armillaria bulbosa</name>
    <dbReference type="NCBI Taxonomy" id="47427"/>
    <lineage>
        <taxon>Eukaryota</taxon>
        <taxon>Fungi</taxon>
        <taxon>Dikarya</taxon>
        <taxon>Basidiomycota</taxon>
        <taxon>Agaricomycotina</taxon>
        <taxon>Agaricomycetes</taxon>
        <taxon>Agaricomycetidae</taxon>
        <taxon>Agaricales</taxon>
        <taxon>Marasmiineae</taxon>
        <taxon>Physalacriaceae</taxon>
        <taxon>Armillaria</taxon>
    </lineage>
</organism>
<dbReference type="EMBL" id="KZ293740">
    <property type="protein sequence ID" value="PBK80758.1"/>
    <property type="molecule type" value="Genomic_DNA"/>
</dbReference>
<proteinExistence type="predicted"/>
<dbReference type="InParanoid" id="A0A2H3CQQ8"/>
<gene>
    <name evidence="1" type="ORF">ARMGADRAFT_871186</name>
</gene>
<dbReference type="AlphaFoldDB" id="A0A2H3CQQ8"/>
<evidence type="ECO:0000313" key="1">
    <source>
        <dbReference type="EMBL" id="PBK80758.1"/>
    </source>
</evidence>
<dbReference type="STRING" id="47427.A0A2H3CQQ8"/>
<protein>
    <submittedName>
        <fullName evidence="1">Uncharacterized protein</fullName>
    </submittedName>
</protein>
<accession>A0A2H3CQQ8</accession>
<keyword evidence="2" id="KW-1185">Reference proteome</keyword>
<evidence type="ECO:0000313" key="2">
    <source>
        <dbReference type="Proteomes" id="UP000217790"/>
    </source>
</evidence>
<reference evidence="2" key="1">
    <citation type="journal article" date="2017" name="Nat. Ecol. Evol.">
        <title>Genome expansion and lineage-specific genetic innovations in the forest pathogenic fungi Armillaria.</title>
        <authorList>
            <person name="Sipos G."/>
            <person name="Prasanna A.N."/>
            <person name="Walter M.C."/>
            <person name="O'Connor E."/>
            <person name="Balint B."/>
            <person name="Krizsan K."/>
            <person name="Kiss B."/>
            <person name="Hess J."/>
            <person name="Varga T."/>
            <person name="Slot J."/>
            <person name="Riley R."/>
            <person name="Boka B."/>
            <person name="Rigling D."/>
            <person name="Barry K."/>
            <person name="Lee J."/>
            <person name="Mihaltcheva S."/>
            <person name="LaButti K."/>
            <person name="Lipzen A."/>
            <person name="Waldron R."/>
            <person name="Moloney N.M."/>
            <person name="Sperisen C."/>
            <person name="Kredics L."/>
            <person name="Vagvoelgyi C."/>
            <person name="Patrignani A."/>
            <person name="Fitzpatrick D."/>
            <person name="Nagy I."/>
            <person name="Doyle S."/>
            <person name="Anderson J.B."/>
            <person name="Grigoriev I.V."/>
            <person name="Gueldener U."/>
            <person name="Muensterkoetter M."/>
            <person name="Nagy L.G."/>
        </authorList>
    </citation>
    <scope>NUCLEOTIDE SEQUENCE [LARGE SCALE GENOMIC DNA]</scope>
    <source>
        <strain evidence="2">Ar21-2</strain>
    </source>
</reference>
<name>A0A2H3CQQ8_ARMGA</name>
<dbReference type="OMA" id="WHQETIH"/>
<dbReference type="Proteomes" id="UP000217790">
    <property type="component" value="Unassembled WGS sequence"/>
</dbReference>
<sequence>MPLLGARSAPTKFKGKHDSVKRFIRQYKQMCAVYNVPGPERCKRIIDYCSTAVTRFIESLDSFVDSNWDLLEEDILTYYDAELSELRYLISDLDKLTDRWHQETIHNLKKFKRFEVDFLTVSNWLLRKGKITKDEQHTKFWYGLNDKLREAVEAHYLATHPWYDPRKVIPRSDVAKIIYNMFTRERFDA</sequence>
<dbReference type="OrthoDB" id="2961286at2759"/>